<dbReference type="AlphaFoldDB" id="A0AAV4THS0"/>
<proteinExistence type="predicted"/>
<dbReference type="EMBL" id="BPLR01011172">
    <property type="protein sequence ID" value="GIY44641.1"/>
    <property type="molecule type" value="Genomic_DNA"/>
</dbReference>
<comment type="caution">
    <text evidence="1">The sequence shown here is derived from an EMBL/GenBank/DDBJ whole genome shotgun (WGS) entry which is preliminary data.</text>
</comment>
<name>A0AAV4THS0_CAEEX</name>
<accession>A0AAV4THS0</accession>
<protein>
    <submittedName>
        <fullName evidence="1">Uncharacterized protein</fullName>
    </submittedName>
</protein>
<feature type="non-terminal residue" evidence="1">
    <location>
        <position position="1"/>
    </location>
</feature>
<evidence type="ECO:0000313" key="2">
    <source>
        <dbReference type="Proteomes" id="UP001054945"/>
    </source>
</evidence>
<organism evidence="1 2">
    <name type="scientific">Caerostris extrusa</name>
    <name type="common">Bark spider</name>
    <name type="synonym">Caerostris bankana</name>
    <dbReference type="NCBI Taxonomy" id="172846"/>
    <lineage>
        <taxon>Eukaryota</taxon>
        <taxon>Metazoa</taxon>
        <taxon>Ecdysozoa</taxon>
        <taxon>Arthropoda</taxon>
        <taxon>Chelicerata</taxon>
        <taxon>Arachnida</taxon>
        <taxon>Araneae</taxon>
        <taxon>Araneomorphae</taxon>
        <taxon>Entelegynae</taxon>
        <taxon>Araneoidea</taxon>
        <taxon>Araneidae</taxon>
        <taxon>Caerostris</taxon>
    </lineage>
</organism>
<reference evidence="1 2" key="1">
    <citation type="submission" date="2021-06" db="EMBL/GenBank/DDBJ databases">
        <title>Caerostris extrusa draft genome.</title>
        <authorList>
            <person name="Kono N."/>
            <person name="Arakawa K."/>
        </authorList>
    </citation>
    <scope>NUCLEOTIDE SEQUENCE [LARGE SCALE GENOMIC DNA]</scope>
</reference>
<evidence type="ECO:0000313" key="1">
    <source>
        <dbReference type="EMBL" id="GIY44641.1"/>
    </source>
</evidence>
<gene>
    <name evidence="1" type="ORF">CEXT_598301</name>
</gene>
<dbReference type="Proteomes" id="UP001054945">
    <property type="component" value="Unassembled WGS sequence"/>
</dbReference>
<keyword evidence="2" id="KW-1185">Reference proteome</keyword>
<sequence>AAVGAEIRNHNSSCIKNSVDVSTLTVPRTDTGKLEMMSICDSLLNVQQSVLLTIAGAAIRNHINSCIKNSVDESTLTIPEDRHRKAGNDVDLRFSIKRQTVCLSLIDSYSVVSLQSTWIIKRKSVVGLLLNHFCAIVRRLLSGSLYNYNSPQLHC</sequence>